<dbReference type="GO" id="GO:0030687">
    <property type="term" value="C:preribosome, large subunit precursor"/>
    <property type="evidence" value="ECO:0007669"/>
    <property type="project" value="TreeGrafter"/>
</dbReference>
<feature type="region of interest" description="Disordered" evidence="1">
    <location>
        <begin position="40"/>
        <end position="121"/>
    </location>
</feature>
<dbReference type="InterPro" id="IPR007109">
    <property type="entry name" value="Brix"/>
</dbReference>
<dbReference type="GO" id="GO:0000470">
    <property type="term" value="P:maturation of LSU-rRNA"/>
    <property type="evidence" value="ECO:0007669"/>
    <property type="project" value="TreeGrafter"/>
</dbReference>
<dbReference type="GO" id="GO:0000460">
    <property type="term" value="P:maturation of 5.8S rRNA"/>
    <property type="evidence" value="ECO:0007669"/>
    <property type="project" value="TreeGrafter"/>
</dbReference>
<feature type="compositionally biased region" description="Basic residues" evidence="1">
    <location>
        <begin position="78"/>
        <end position="92"/>
    </location>
</feature>
<dbReference type="Gene3D" id="3.40.50.10480">
    <property type="entry name" value="Probable brix-domain ribosomal biogenesis protein"/>
    <property type="match status" value="1"/>
</dbReference>
<accession>A0AAV0X932</accession>
<dbReference type="PANTHER" id="PTHR22734">
    <property type="entry name" value="U3 SMALL NUCLEOLAR RIBONUCLEOPROTEIN PROTEIN IMP4"/>
    <property type="match status" value="1"/>
</dbReference>
<dbReference type="EMBL" id="CARXXK010000004">
    <property type="protein sequence ID" value="CAI6364835.1"/>
    <property type="molecule type" value="Genomic_DNA"/>
</dbReference>
<evidence type="ECO:0000313" key="4">
    <source>
        <dbReference type="Proteomes" id="UP001160148"/>
    </source>
</evidence>
<comment type="caution">
    <text evidence="3">The sequence shown here is derived from an EMBL/GenBank/DDBJ whole genome shotgun (WGS) entry which is preliminary data.</text>
</comment>
<dbReference type="GO" id="GO:0005730">
    <property type="term" value="C:nucleolus"/>
    <property type="evidence" value="ECO:0007669"/>
    <property type="project" value="TreeGrafter"/>
</dbReference>
<gene>
    <name evidence="3" type="ORF">MEUPH1_LOCUS19620</name>
</gene>
<dbReference type="AlphaFoldDB" id="A0AAV0X932"/>
<dbReference type="Proteomes" id="UP001160148">
    <property type="component" value="Unassembled WGS sequence"/>
</dbReference>
<dbReference type="SMART" id="SM00879">
    <property type="entry name" value="Brix"/>
    <property type="match status" value="1"/>
</dbReference>
<feature type="domain" description="Brix" evidence="2">
    <location>
        <begin position="148"/>
        <end position="328"/>
    </location>
</feature>
<dbReference type="PROSITE" id="PS50833">
    <property type="entry name" value="BRIX"/>
    <property type="match status" value="1"/>
</dbReference>
<protein>
    <recommendedName>
        <fullName evidence="2">Brix domain-containing protein</fullName>
    </recommendedName>
</protein>
<evidence type="ECO:0000259" key="2">
    <source>
        <dbReference type="PROSITE" id="PS50833"/>
    </source>
</evidence>
<dbReference type="GO" id="GO:0042134">
    <property type="term" value="F:rRNA primary transcript binding"/>
    <property type="evidence" value="ECO:0007669"/>
    <property type="project" value="InterPro"/>
</dbReference>
<dbReference type="SUPFAM" id="SSF52954">
    <property type="entry name" value="Class II aaRS ABD-related"/>
    <property type="match status" value="1"/>
</dbReference>
<reference evidence="3 4" key="1">
    <citation type="submission" date="2023-01" db="EMBL/GenBank/DDBJ databases">
        <authorList>
            <person name="Whitehead M."/>
        </authorList>
    </citation>
    <scope>NUCLEOTIDE SEQUENCE [LARGE SCALE GENOMIC DNA]</scope>
</reference>
<evidence type="ECO:0000313" key="3">
    <source>
        <dbReference type="EMBL" id="CAI6364835.1"/>
    </source>
</evidence>
<keyword evidence="4" id="KW-1185">Reference proteome</keyword>
<dbReference type="InterPro" id="IPR044281">
    <property type="entry name" value="IMP4/RPF1"/>
</dbReference>
<sequence length="354" mass="41810">MDKYYSICTRQSGSCIQASPYYHISHIAFTHVALSKMDSKEMEPENEVDESQAGPELPKLARKKPKGLLRQEKLRDLKNKKKIQKRDRKLRKASGDPKQVPRTIENTREPDSTVLHSDDEDYDQKTQDLAAEFEHDEFADYYSNLYKPKVLITYKEKPLRKVREFGKILTEIVPNSVRIFRRDASVKETIQAAINKGYTDLIIINEDRNEPNGLILVHLPDGPTAYFRLSNVIFPNKRQRKEFTDHRPEVITTNFTTGLGKTVARMLGAVFHQDAEFKGRHVVTMHNQRDYIFFRHHRYKFLKNKPYLRELGPKFTLRLQYLQEGLYDPKCGEYRWIMTDKRHKIETSRRRFFL</sequence>
<evidence type="ECO:0000256" key="1">
    <source>
        <dbReference type="SAM" id="MobiDB-lite"/>
    </source>
</evidence>
<dbReference type="Pfam" id="PF04427">
    <property type="entry name" value="Brix"/>
    <property type="match status" value="1"/>
</dbReference>
<organism evidence="3 4">
    <name type="scientific">Macrosiphum euphorbiae</name>
    <name type="common">potato aphid</name>
    <dbReference type="NCBI Taxonomy" id="13131"/>
    <lineage>
        <taxon>Eukaryota</taxon>
        <taxon>Metazoa</taxon>
        <taxon>Ecdysozoa</taxon>
        <taxon>Arthropoda</taxon>
        <taxon>Hexapoda</taxon>
        <taxon>Insecta</taxon>
        <taxon>Pterygota</taxon>
        <taxon>Neoptera</taxon>
        <taxon>Paraneoptera</taxon>
        <taxon>Hemiptera</taxon>
        <taxon>Sternorrhyncha</taxon>
        <taxon>Aphidomorpha</taxon>
        <taxon>Aphidoidea</taxon>
        <taxon>Aphididae</taxon>
        <taxon>Macrosiphini</taxon>
        <taxon>Macrosiphum</taxon>
    </lineage>
</organism>
<dbReference type="PANTHER" id="PTHR22734:SF3">
    <property type="entry name" value="RIBOSOME PRODUCTION FACTOR 1"/>
    <property type="match status" value="1"/>
</dbReference>
<proteinExistence type="predicted"/>
<name>A0AAV0X932_9HEMI</name>